<name>A0A3S3PCP2_9SPHI</name>
<organism evidence="2 3">
    <name type="scientific">Pedobacter chitinilyticus</name>
    <dbReference type="NCBI Taxonomy" id="2233776"/>
    <lineage>
        <taxon>Bacteria</taxon>
        <taxon>Pseudomonadati</taxon>
        <taxon>Bacteroidota</taxon>
        <taxon>Sphingobacteriia</taxon>
        <taxon>Sphingobacteriales</taxon>
        <taxon>Sphingobacteriaceae</taxon>
        <taxon>Pedobacter</taxon>
    </lineage>
</organism>
<dbReference type="AlphaFoldDB" id="A0A3S3PCP2"/>
<evidence type="ECO:0000259" key="1">
    <source>
        <dbReference type="Pfam" id="PF14082"/>
    </source>
</evidence>
<dbReference type="InterPro" id="IPR025359">
    <property type="entry name" value="SduA_C"/>
</dbReference>
<evidence type="ECO:0000313" key="2">
    <source>
        <dbReference type="EMBL" id="RWU08689.1"/>
    </source>
</evidence>
<dbReference type="EMBL" id="SAYW01000002">
    <property type="protein sequence ID" value="RWU08689.1"/>
    <property type="molecule type" value="Genomic_DNA"/>
</dbReference>
<dbReference type="Pfam" id="PF14082">
    <property type="entry name" value="SduA_C"/>
    <property type="match status" value="1"/>
</dbReference>
<keyword evidence="3" id="KW-1185">Reference proteome</keyword>
<feature type="domain" description="Shedu protein SduA C-terminal" evidence="1">
    <location>
        <begin position="19"/>
        <end position="162"/>
    </location>
</feature>
<dbReference type="OrthoDB" id="795022at2"/>
<accession>A0A3S3PCP2</accession>
<protein>
    <submittedName>
        <fullName evidence="2">DUF4263 domain-containing protein</fullName>
    </submittedName>
</protein>
<reference evidence="2 3" key="1">
    <citation type="submission" date="2018-06" db="EMBL/GenBank/DDBJ databases">
        <title>Pedobacter endophyticus sp. nov., an endophytic bacterium isolated from a leaf of Triticum aestivum.</title>
        <authorList>
            <person name="Zhang L."/>
        </authorList>
    </citation>
    <scope>NUCLEOTIDE SEQUENCE [LARGE SCALE GENOMIC DNA]</scope>
    <source>
        <strain evidence="2 3">CM134L-2</strain>
    </source>
</reference>
<dbReference type="Proteomes" id="UP000284120">
    <property type="component" value="Unassembled WGS sequence"/>
</dbReference>
<sequence length="213" mass="25452">MVWDLKDVKGKLHLAYDNNSEIEVLKILKDNTFLFYDLFTRKYAVQPIFHELNFGGNFRCDFAWLNDNSSGPEWVLVEIEKPSLRLFKKDGKPTADLQGAIEQVKTWDQYFSQNHGEKRRIFGAVAQFRFILVAGTAEEWKTEHAQKWRVHHHQTSNIQIRSMQTFFDALDVLEKHPEEFWSFEETPRTLSHSRLESYWKNYDYMANWRKILD</sequence>
<comment type="caution">
    <text evidence="2">The sequence shown here is derived from an EMBL/GenBank/DDBJ whole genome shotgun (WGS) entry which is preliminary data.</text>
</comment>
<gene>
    <name evidence="2" type="ORF">DPV69_06980</name>
</gene>
<evidence type="ECO:0000313" key="3">
    <source>
        <dbReference type="Proteomes" id="UP000284120"/>
    </source>
</evidence>
<proteinExistence type="predicted"/>